<dbReference type="Pfam" id="PF01967">
    <property type="entry name" value="MoaC"/>
    <property type="match status" value="1"/>
</dbReference>
<dbReference type="SUPFAM" id="SSF55040">
    <property type="entry name" value="Molybdenum cofactor biosynthesis protein C, MoaC"/>
    <property type="match status" value="1"/>
</dbReference>
<dbReference type="NCBIfam" id="TIGR00581">
    <property type="entry name" value="moaC"/>
    <property type="match status" value="1"/>
</dbReference>
<sequence>MRASLSGAERAPEKPEGEESSRPCSGGMGEGTESLPGPSLAAASKSAERLAGTDALLLVNALPLSLCPAAGLGLAVGGATPSPLPKPRPPVRCLRGREAAAVNPFFHLTDPAFLTTPTSLRLYHSICRGGQDSVAAEFLLEAGAQHTHNSDTPPNSGTLLWPWMADRCHAFISQTADPPPQWEVLRETSRGELWDYFGLRTAPPQTFKAKSESRTNGLSPMGNLRNGADLKIGMPAWGGAGPSIRTLLTNAKDRPLLVCTVRCIHRQASDPPPDGTMEATASQQPQSQASNPSGSVTSHDTADQLTHTDAQGRATMVDVGGKPMTRRTAVAQATVQLPPKAFRLVRENQLAKGDALSVAQIAGIMAAKQTSTLIPLCHPLPLDKVAVTLELVESRQAAVVTATCQTTGRTGVEMEALTAASLAALTLYDMCKAVSHDITITDIRLVSKTGGRGGTISGDPEPSTDISSVIATP</sequence>
<dbReference type="CDD" id="cd01420">
    <property type="entry name" value="MoaC_PE"/>
    <property type="match status" value="1"/>
</dbReference>
<evidence type="ECO:0000256" key="5">
    <source>
        <dbReference type="ARBA" id="ARBA00023239"/>
    </source>
</evidence>
<feature type="compositionally biased region" description="Polar residues" evidence="6">
    <location>
        <begin position="464"/>
        <end position="473"/>
    </location>
</feature>
<evidence type="ECO:0000256" key="6">
    <source>
        <dbReference type="SAM" id="MobiDB-lite"/>
    </source>
</evidence>
<dbReference type="EMBL" id="JAERUA010000009">
    <property type="protein sequence ID" value="KAI1895163.1"/>
    <property type="molecule type" value="Genomic_DNA"/>
</dbReference>
<name>A0A8T3DD74_9TELE</name>
<protein>
    <recommendedName>
        <fullName evidence="3">cyclic pyranopterin monophosphate synthase</fullName>
        <ecNumber evidence="3">4.6.1.17</ecNumber>
    </recommendedName>
</protein>
<evidence type="ECO:0000256" key="1">
    <source>
        <dbReference type="ARBA" id="ARBA00001637"/>
    </source>
</evidence>
<dbReference type="OrthoDB" id="429626at2759"/>
<comment type="pathway">
    <text evidence="2">Cofactor biosynthesis; molybdopterin biosynthesis.</text>
</comment>
<keyword evidence="9" id="KW-1185">Reference proteome</keyword>
<feature type="region of interest" description="Disordered" evidence="6">
    <location>
        <begin position="451"/>
        <end position="473"/>
    </location>
</feature>
<proteinExistence type="inferred from homology"/>
<dbReference type="NCBIfam" id="NF006870">
    <property type="entry name" value="PRK09364.1"/>
    <property type="match status" value="1"/>
</dbReference>
<evidence type="ECO:0000313" key="9">
    <source>
        <dbReference type="Proteomes" id="UP000829720"/>
    </source>
</evidence>
<evidence type="ECO:0000256" key="4">
    <source>
        <dbReference type="ARBA" id="ARBA00023150"/>
    </source>
</evidence>
<keyword evidence="4" id="KW-0501">Molybdenum cofactor biosynthesis</keyword>
<evidence type="ECO:0000313" key="8">
    <source>
        <dbReference type="EMBL" id="KAI1895163.1"/>
    </source>
</evidence>
<organism evidence="8 9">
    <name type="scientific">Albula goreensis</name>
    <dbReference type="NCBI Taxonomy" id="1534307"/>
    <lineage>
        <taxon>Eukaryota</taxon>
        <taxon>Metazoa</taxon>
        <taxon>Chordata</taxon>
        <taxon>Craniata</taxon>
        <taxon>Vertebrata</taxon>
        <taxon>Euteleostomi</taxon>
        <taxon>Actinopterygii</taxon>
        <taxon>Neopterygii</taxon>
        <taxon>Teleostei</taxon>
        <taxon>Albuliformes</taxon>
        <taxon>Albulidae</taxon>
        <taxon>Albula</taxon>
    </lineage>
</organism>
<dbReference type="InterPro" id="IPR047594">
    <property type="entry name" value="MoaC_bact/euk"/>
</dbReference>
<dbReference type="Gene3D" id="3.30.70.640">
    <property type="entry name" value="Molybdopterin cofactor biosynthesis C (MoaC) domain"/>
    <property type="match status" value="1"/>
</dbReference>
<dbReference type="AlphaFoldDB" id="A0A8T3DD74"/>
<comment type="catalytic activity">
    <reaction evidence="1">
        <text>(8S)-3',8-cyclo-7,8-dihydroguanosine 5'-triphosphate = cyclic pyranopterin phosphate + diphosphate</text>
        <dbReference type="Rhea" id="RHEA:49580"/>
        <dbReference type="ChEBI" id="CHEBI:33019"/>
        <dbReference type="ChEBI" id="CHEBI:59648"/>
        <dbReference type="ChEBI" id="CHEBI:131766"/>
        <dbReference type="EC" id="4.6.1.17"/>
    </reaction>
</comment>
<feature type="compositionally biased region" description="Polar residues" evidence="6">
    <location>
        <begin position="294"/>
        <end position="309"/>
    </location>
</feature>
<gene>
    <name evidence="8" type="ORF">AGOR_G00103470</name>
</gene>
<evidence type="ECO:0000256" key="3">
    <source>
        <dbReference type="ARBA" id="ARBA00012575"/>
    </source>
</evidence>
<dbReference type="GO" id="GO:0061799">
    <property type="term" value="F:cyclic pyranopterin monophosphate synthase activity"/>
    <property type="evidence" value="ECO:0007669"/>
    <property type="project" value="UniProtKB-EC"/>
</dbReference>
<dbReference type="PANTHER" id="PTHR22960:SF29">
    <property type="entry name" value="CYCLIC PYRANOPTERIN MONOPHOSPHATE SYNTHASE"/>
    <property type="match status" value="1"/>
</dbReference>
<feature type="region of interest" description="Disordered" evidence="6">
    <location>
        <begin position="268"/>
        <end position="314"/>
    </location>
</feature>
<accession>A0A8T3DD74</accession>
<feature type="domain" description="Molybdopterin cofactor biosynthesis C (MoaC)" evidence="7">
    <location>
        <begin position="316"/>
        <end position="451"/>
    </location>
</feature>
<evidence type="ECO:0000259" key="7">
    <source>
        <dbReference type="Pfam" id="PF01967"/>
    </source>
</evidence>
<keyword evidence="5" id="KW-0456">Lyase</keyword>
<dbReference type="FunFam" id="3.30.70.640:FF:000002">
    <property type="entry name" value="Molybdenum cofactor biosynthesis protein 1"/>
    <property type="match status" value="1"/>
</dbReference>
<dbReference type="PANTHER" id="PTHR22960">
    <property type="entry name" value="MOLYBDOPTERIN COFACTOR SYNTHESIS PROTEIN A"/>
    <property type="match status" value="1"/>
</dbReference>
<dbReference type="InterPro" id="IPR023045">
    <property type="entry name" value="MoaC"/>
</dbReference>
<reference evidence="8" key="1">
    <citation type="submission" date="2021-01" db="EMBL/GenBank/DDBJ databases">
        <authorList>
            <person name="Zahm M."/>
            <person name="Roques C."/>
            <person name="Cabau C."/>
            <person name="Klopp C."/>
            <person name="Donnadieu C."/>
            <person name="Jouanno E."/>
            <person name="Lampietro C."/>
            <person name="Louis A."/>
            <person name="Herpin A."/>
            <person name="Echchiki A."/>
            <person name="Berthelot C."/>
            <person name="Parey E."/>
            <person name="Roest-Crollius H."/>
            <person name="Braasch I."/>
            <person name="Postlethwait J."/>
            <person name="Bobe J."/>
            <person name="Montfort J."/>
            <person name="Bouchez O."/>
            <person name="Begum T."/>
            <person name="Mejri S."/>
            <person name="Adams A."/>
            <person name="Chen W.-J."/>
            <person name="Guiguen Y."/>
        </authorList>
    </citation>
    <scope>NUCLEOTIDE SEQUENCE</scope>
    <source>
        <tissue evidence="8">Blood</tissue>
    </source>
</reference>
<dbReference type="InterPro" id="IPR050105">
    <property type="entry name" value="MoCo_biosynth_MoaA/MoaC"/>
</dbReference>
<feature type="compositionally biased region" description="Low complexity" evidence="6">
    <location>
        <begin position="281"/>
        <end position="293"/>
    </location>
</feature>
<feature type="compositionally biased region" description="Basic and acidic residues" evidence="6">
    <location>
        <begin position="10"/>
        <end position="21"/>
    </location>
</feature>
<feature type="region of interest" description="Disordered" evidence="6">
    <location>
        <begin position="1"/>
        <end position="41"/>
    </location>
</feature>
<dbReference type="Proteomes" id="UP000829720">
    <property type="component" value="Unassembled WGS sequence"/>
</dbReference>
<dbReference type="GO" id="GO:0006777">
    <property type="term" value="P:Mo-molybdopterin cofactor biosynthetic process"/>
    <property type="evidence" value="ECO:0007669"/>
    <property type="project" value="UniProtKB-KW"/>
</dbReference>
<dbReference type="InterPro" id="IPR002820">
    <property type="entry name" value="Mopterin_CF_biosynth-C_dom"/>
</dbReference>
<dbReference type="InterPro" id="IPR036522">
    <property type="entry name" value="MoaC_sf"/>
</dbReference>
<evidence type="ECO:0000256" key="2">
    <source>
        <dbReference type="ARBA" id="ARBA00005046"/>
    </source>
</evidence>
<dbReference type="EC" id="4.6.1.17" evidence="3"/>
<dbReference type="HAMAP" id="MF_01224_B">
    <property type="entry name" value="MoaC_B"/>
    <property type="match status" value="1"/>
</dbReference>
<comment type="caution">
    <text evidence="8">The sequence shown here is derived from an EMBL/GenBank/DDBJ whole genome shotgun (WGS) entry which is preliminary data.</text>
</comment>